<dbReference type="Proteomes" id="UP001233999">
    <property type="component" value="Unassembled WGS sequence"/>
</dbReference>
<comment type="caution">
    <text evidence="1">The sequence shown here is derived from an EMBL/GenBank/DDBJ whole genome shotgun (WGS) entry which is preliminary data.</text>
</comment>
<evidence type="ECO:0000313" key="1">
    <source>
        <dbReference type="EMBL" id="KAJ9588012.1"/>
    </source>
</evidence>
<feature type="non-terminal residue" evidence="1">
    <location>
        <position position="1"/>
    </location>
</feature>
<evidence type="ECO:0000313" key="2">
    <source>
        <dbReference type="Proteomes" id="UP001233999"/>
    </source>
</evidence>
<accession>A0AAD8EFP5</accession>
<reference evidence="1" key="2">
    <citation type="submission" date="2023-05" db="EMBL/GenBank/DDBJ databases">
        <authorList>
            <person name="Fouks B."/>
        </authorList>
    </citation>
    <scope>NUCLEOTIDE SEQUENCE</scope>
    <source>
        <strain evidence="1">Stay&amp;Tobe</strain>
        <tissue evidence="1">Testes</tissue>
    </source>
</reference>
<organism evidence="1 2">
    <name type="scientific">Diploptera punctata</name>
    <name type="common">Pacific beetle cockroach</name>
    <dbReference type="NCBI Taxonomy" id="6984"/>
    <lineage>
        <taxon>Eukaryota</taxon>
        <taxon>Metazoa</taxon>
        <taxon>Ecdysozoa</taxon>
        <taxon>Arthropoda</taxon>
        <taxon>Hexapoda</taxon>
        <taxon>Insecta</taxon>
        <taxon>Pterygota</taxon>
        <taxon>Neoptera</taxon>
        <taxon>Polyneoptera</taxon>
        <taxon>Dictyoptera</taxon>
        <taxon>Blattodea</taxon>
        <taxon>Blaberoidea</taxon>
        <taxon>Blaberidae</taxon>
        <taxon>Diplopterinae</taxon>
        <taxon>Diploptera</taxon>
    </lineage>
</organism>
<proteinExistence type="predicted"/>
<dbReference type="EMBL" id="JASPKZ010005942">
    <property type="protein sequence ID" value="KAJ9588012.1"/>
    <property type="molecule type" value="Genomic_DNA"/>
</dbReference>
<keyword evidence="2" id="KW-1185">Reference proteome</keyword>
<gene>
    <name evidence="1" type="ORF">L9F63_028178</name>
</gene>
<protein>
    <submittedName>
        <fullName evidence="1">Uncharacterized protein</fullName>
    </submittedName>
</protein>
<feature type="non-terminal residue" evidence="1">
    <location>
        <position position="50"/>
    </location>
</feature>
<dbReference type="AlphaFoldDB" id="A0AAD8EFP5"/>
<name>A0AAD8EFP5_DIPPU</name>
<reference evidence="1" key="1">
    <citation type="journal article" date="2023" name="IScience">
        <title>Live-bearing cockroach genome reveals convergent evolutionary mechanisms linked to viviparity in insects and beyond.</title>
        <authorList>
            <person name="Fouks B."/>
            <person name="Harrison M.C."/>
            <person name="Mikhailova A.A."/>
            <person name="Marchal E."/>
            <person name="English S."/>
            <person name="Carruthers M."/>
            <person name="Jennings E.C."/>
            <person name="Chiamaka E.L."/>
            <person name="Frigard R.A."/>
            <person name="Pippel M."/>
            <person name="Attardo G.M."/>
            <person name="Benoit J.B."/>
            <person name="Bornberg-Bauer E."/>
            <person name="Tobe S.S."/>
        </authorList>
    </citation>
    <scope>NUCLEOTIDE SEQUENCE</scope>
    <source>
        <strain evidence="1">Stay&amp;Tobe</strain>
    </source>
</reference>
<sequence>NIPLSRHLQCLLFIYHDSFHNKIIKQILITWKKKVGNQAFQNGFWITLNV</sequence>